<evidence type="ECO:0000256" key="5">
    <source>
        <dbReference type="ARBA" id="ARBA00023065"/>
    </source>
</evidence>
<dbReference type="Gene3D" id="3.40.190.10">
    <property type="entry name" value="Periplasmic binding protein-like II"/>
    <property type="match status" value="3"/>
</dbReference>
<dbReference type="Pfam" id="PF00497">
    <property type="entry name" value="SBP_bac_3"/>
    <property type="match status" value="1"/>
</dbReference>
<feature type="domain" description="Ionotropic glutamate receptor C-terminal" evidence="12">
    <location>
        <begin position="34"/>
        <end position="377"/>
    </location>
</feature>
<evidence type="ECO:0000256" key="6">
    <source>
        <dbReference type="ARBA" id="ARBA00023136"/>
    </source>
</evidence>
<keyword evidence="2" id="KW-0813">Transport</keyword>
<evidence type="ECO:0000313" key="13">
    <source>
        <dbReference type="EMBL" id="CAA6823757.1"/>
    </source>
</evidence>
<comment type="subcellular location">
    <subcellularLocation>
        <location evidence="1">Membrane</location>
        <topology evidence="1">Multi-pass membrane protein</topology>
    </subcellularLocation>
</comment>
<evidence type="ECO:0000256" key="3">
    <source>
        <dbReference type="ARBA" id="ARBA00022692"/>
    </source>
</evidence>
<name>A0A6S6U076_9BACT</name>
<dbReference type="SUPFAM" id="SSF53850">
    <property type="entry name" value="Periplasmic binding protein-like II"/>
    <property type="match status" value="1"/>
</dbReference>
<keyword evidence="7" id="KW-0675">Receptor</keyword>
<feature type="transmembrane region" description="Helical" evidence="10">
    <location>
        <begin position="185"/>
        <end position="205"/>
    </location>
</feature>
<dbReference type="AlphaFoldDB" id="A0A6S6U076"/>
<evidence type="ECO:0000256" key="9">
    <source>
        <dbReference type="ARBA" id="ARBA00023303"/>
    </source>
</evidence>
<dbReference type="InterPro" id="IPR001320">
    <property type="entry name" value="Iontro_rcpt_C"/>
</dbReference>
<keyword evidence="9" id="KW-0407">Ion channel</keyword>
<evidence type="ECO:0000259" key="12">
    <source>
        <dbReference type="SMART" id="SM00079"/>
    </source>
</evidence>
<evidence type="ECO:0000256" key="8">
    <source>
        <dbReference type="ARBA" id="ARBA00023180"/>
    </source>
</evidence>
<protein>
    <submittedName>
        <fullName evidence="13">Glutamine ABC transporter, periplasmic glutamine-binding protein</fullName>
    </submittedName>
</protein>
<dbReference type="GO" id="GO:0016020">
    <property type="term" value="C:membrane"/>
    <property type="evidence" value="ECO:0007669"/>
    <property type="project" value="UniProtKB-SubCell"/>
</dbReference>
<gene>
    <name evidence="13" type="ORF">HELGO_WM23559</name>
</gene>
<keyword evidence="3 10" id="KW-0812">Transmembrane</keyword>
<evidence type="ECO:0000256" key="1">
    <source>
        <dbReference type="ARBA" id="ARBA00004141"/>
    </source>
</evidence>
<keyword evidence="5" id="KW-0406">Ion transport</keyword>
<evidence type="ECO:0000256" key="2">
    <source>
        <dbReference type="ARBA" id="ARBA00022448"/>
    </source>
</evidence>
<dbReference type="InterPro" id="IPR001638">
    <property type="entry name" value="Solute-binding_3/MltF_N"/>
</dbReference>
<keyword evidence="8" id="KW-0325">Glycoprotein</keyword>
<dbReference type="GO" id="GO:0015276">
    <property type="term" value="F:ligand-gated monoatomic ion channel activity"/>
    <property type="evidence" value="ECO:0007669"/>
    <property type="project" value="InterPro"/>
</dbReference>
<dbReference type="SUPFAM" id="SSF81324">
    <property type="entry name" value="Voltage-gated potassium channels"/>
    <property type="match status" value="1"/>
</dbReference>
<keyword evidence="4 10" id="KW-1133">Transmembrane helix</keyword>
<accession>A0A6S6U076</accession>
<dbReference type="InterPro" id="IPR015683">
    <property type="entry name" value="Ionotropic_Glu_rcpt"/>
</dbReference>
<feature type="transmembrane region" description="Helical" evidence="10">
    <location>
        <begin position="220"/>
        <end position="242"/>
    </location>
</feature>
<evidence type="ECO:0000259" key="11">
    <source>
        <dbReference type="SMART" id="SM00062"/>
    </source>
</evidence>
<dbReference type="EMBL" id="CACVAR010000357">
    <property type="protein sequence ID" value="CAA6823757.1"/>
    <property type="molecule type" value="Genomic_DNA"/>
</dbReference>
<evidence type="ECO:0000256" key="4">
    <source>
        <dbReference type="ARBA" id="ARBA00022989"/>
    </source>
</evidence>
<sequence>MPKYTSSPKNTSGIIMRKILAFILLFSLYGQSETLKIGIKPSEPWVMYDENLSEDERKPIGFSIDLWNKIASELDVKTEWVYLDSVTELIKATKEKEVDASISAVTITSSREAEIDFSNSMFELGLQVMVDAEKSSASVLELMGKEISKMMTTQSVLMFLLFLFITMHLRWFVDKRDVNSDLFSKNYLTGIVDAFWWGITMLITWETPPSKGLARTIDLMWHIVGILAVSILTAIVTSALTAQAIGGSIRSEKDLAGKYVAAVATDAPRQYVEKIGANVIPVKTLEEGIALLRKGSVDALVHDGPRLVYLANQYNKKEKKKLLTVAPFTFNPQNYGIVFPTRSELKERADRALLKLREANGLENSFHEELKQKWLKNN</sequence>
<reference evidence="13" key="1">
    <citation type="submission" date="2020-01" db="EMBL/GenBank/DDBJ databases">
        <authorList>
            <person name="Meier V. D."/>
            <person name="Meier V D."/>
        </authorList>
    </citation>
    <scope>NUCLEOTIDE SEQUENCE</scope>
    <source>
        <strain evidence="13">HLG_WM_MAG_03</strain>
    </source>
</reference>
<feature type="transmembrane region" description="Helical" evidence="10">
    <location>
        <begin position="155"/>
        <end position="173"/>
    </location>
</feature>
<organism evidence="13">
    <name type="scientific">uncultured Sulfurovum sp</name>
    <dbReference type="NCBI Taxonomy" id="269237"/>
    <lineage>
        <taxon>Bacteria</taxon>
        <taxon>Pseudomonadati</taxon>
        <taxon>Campylobacterota</taxon>
        <taxon>Epsilonproteobacteria</taxon>
        <taxon>Campylobacterales</taxon>
        <taxon>Sulfurovaceae</taxon>
        <taxon>Sulfurovum</taxon>
        <taxon>environmental samples</taxon>
    </lineage>
</organism>
<feature type="domain" description="Solute-binding protein family 3/N-terminal" evidence="11">
    <location>
        <begin position="34"/>
        <end position="378"/>
    </location>
</feature>
<dbReference type="PANTHER" id="PTHR18966">
    <property type="entry name" value="IONOTROPIC GLUTAMATE RECEPTOR"/>
    <property type="match status" value="1"/>
</dbReference>
<keyword evidence="6 10" id="KW-0472">Membrane</keyword>
<proteinExistence type="predicted"/>
<dbReference type="SMART" id="SM00062">
    <property type="entry name" value="PBPb"/>
    <property type="match status" value="1"/>
</dbReference>
<dbReference type="SMART" id="SM00079">
    <property type="entry name" value="PBPe"/>
    <property type="match status" value="1"/>
</dbReference>
<evidence type="ECO:0000256" key="10">
    <source>
        <dbReference type="SAM" id="Phobius"/>
    </source>
</evidence>
<evidence type="ECO:0000256" key="7">
    <source>
        <dbReference type="ARBA" id="ARBA00023170"/>
    </source>
</evidence>